<evidence type="ECO:0000313" key="1">
    <source>
        <dbReference type="EMBL" id="KAJ1357680.1"/>
    </source>
</evidence>
<comment type="caution">
    <text evidence="1">The sequence shown here is derived from an EMBL/GenBank/DDBJ whole genome shotgun (WGS) entry which is preliminary data.</text>
</comment>
<evidence type="ECO:0000313" key="2">
    <source>
        <dbReference type="Proteomes" id="UP001196413"/>
    </source>
</evidence>
<protein>
    <submittedName>
        <fullName evidence="1">Uncharacterized protein</fullName>
    </submittedName>
</protein>
<gene>
    <name evidence="1" type="ORF">KIN20_015871</name>
</gene>
<proteinExistence type="predicted"/>
<dbReference type="AlphaFoldDB" id="A0AAD5MGP4"/>
<name>A0AAD5MGP4_PARTN</name>
<sequence>MLGLPWECLTSVQSPIMLPFDGGTPQVFKEASRCVAGTGRTPLDVPGSAWQLIVQQANVYGTNENYQWEYDS</sequence>
<organism evidence="1 2">
    <name type="scientific">Parelaphostrongylus tenuis</name>
    <name type="common">Meningeal worm</name>
    <dbReference type="NCBI Taxonomy" id="148309"/>
    <lineage>
        <taxon>Eukaryota</taxon>
        <taxon>Metazoa</taxon>
        <taxon>Ecdysozoa</taxon>
        <taxon>Nematoda</taxon>
        <taxon>Chromadorea</taxon>
        <taxon>Rhabditida</taxon>
        <taxon>Rhabditina</taxon>
        <taxon>Rhabditomorpha</taxon>
        <taxon>Strongyloidea</taxon>
        <taxon>Metastrongylidae</taxon>
        <taxon>Parelaphostrongylus</taxon>
    </lineage>
</organism>
<accession>A0AAD5MGP4</accession>
<dbReference type="EMBL" id="JAHQIW010003221">
    <property type="protein sequence ID" value="KAJ1357680.1"/>
    <property type="molecule type" value="Genomic_DNA"/>
</dbReference>
<dbReference type="Proteomes" id="UP001196413">
    <property type="component" value="Unassembled WGS sequence"/>
</dbReference>
<keyword evidence="2" id="KW-1185">Reference proteome</keyword>
<reference evidence="1" key="1">
    <citation type="submission" date="2021-06" db="EMBL/GenBank/DDBJ databases">
        <title>Parelaphostrongylus tenuis whole genome reference sequence.</title>
        <authorList>
            <person name="Garwood T.J."/>
            <person name="Larsen P.A."/>
            <person name="Fountain-Jones N.M."/>
            <person name="Garbe J.R."/>
            <person name="Macchietto M.G."/>
            <person name="Kania S.A."/>
            <person name="Gerhold R.W."/>
            <person name="Richards J.E."/>
            <person name="Wolf T.M."/>
        </authorList>
    </citation>
    <scope>NUCLEOTIDE SEQUENCE</scope>
    <source>
        <strain evidence="1">MNPRO001-30</strain>
        <tissue evidence="1">Meninges</tissue>
    </source>
</reference>